<protein>
    <recommendedName>
        <fullName evidence="1">PilZ domain-containing protein</fullName>
    </recommendedName>
</protein>
<dbReference type="AlphaFoldDB" id="A0A2U2J2W7"/>
<sequence length="106" mass="11926">MGLQKRNLALAGDLIPRAQSRLVEQRSEPRHADIVERAILTFRGQEFLVPVVNISSRGTMIESDIVPRIGESVAVQFEGCTRMQAFVRWIREGRLGLNFGHEIILG</sequence>
<comment type="caution">
    <text evidence="2">The sequence shown here is derived from an EMBL/GenBank/DDBJ whole genome shotgun (WGS) entry which is preliminary data.</text>
</comment>
<proteinExistence type="predicted"/>
<gene>
    <name evidence="2" type="ORF">DF286_07285</name>
</gene>
<dbReference type="InterPro" id="IPR009875">
    <property type="entry name" value="PilZ_domain"/>
</dbReference>
<evidence type="ECO:0000313" key="3">
    <source>
        <dbReference type="Proteomes" id="UP000245916"/>
    </source>
</evidence>
<accession>A0A2U2J2W7</accession>
<dbReference type="EMBL" id="QFFF01000001">
    <property type="protein sequence ID" value="PWG02685.1"/>
    <property type="molecule type" value="Genomic_DNA"/>
</dbReference>
<dbReference type="OrthoDB" id="7391081at2"/>
<organism evidence="2 3">
    <name type="scientific">Allosphingosinicella humi</name>
    <dbReference type="NCBI Taxonomy" id="2068657"/>
    <lineage>
        <taxon>Bacteria</taxon>
        <taxon>Pseudomonadati</taxon>
        <taxon>Pseudomonadota</taxon>
        <taxon>Alphaproteobacteria</taxon>
        <taxon>Sphingomonadales</taxon>
        <taxon>Sphingomonadaceae</taxon>
        <taxon>Allosphingosinicella</taxon>
    </lineage>
</organism>
<keyword evidence="3" id="KW-1185">Reference proteome</keyword>
<reference evidence="2 3" key="1">
    <citation type="submission" date="2018-05" db="EMBL/GenBank/DDBJ databases">
        <title>Genome of Sphingosinicella humi QZX222.</title>
        <authorList>
            <person name="Qiao Z."/>
            <person name="Wang G."/>
        </authorList>
    </citation>
    <scope>NUCLEOTIDE SEQUENCE [LARGE SCALE GENOMIC DNA]</scope>
    <source>
        <strain evidence="2 3">QZX222</strain>
    </source>
</reference>
<evidence type="ECO:0000259" key="1">
    <source>
        <dbReference type="Pfam" id="PF07238"/>
    </source>
</evidence>
<dbReference type="Proteomes" id="UP000245916">
    <property type="component" value="Unassembled WGS sequence"/>
</dbReference>
<evidence type="ECO:0000313" key="2">
    <source>
        <dbReference type="EMBL" id="PWG02685.1"/>
    </source>
</evidence>
<dbReference type="Pfam" id="PF07238">
    <property type="entry name" value="PilZ"/>
    <property type="match status" value="1"/>
</dbReference>
<dbReference type="SUPFAM" id="SSF141371">
    <property type="entry name" value="PilZ domain-like"/>
    <property type="match status" value="1"/>
</dbReference>
<dbReference type="RefSeq" id="WP_109270825.1">
    <property type="nucleotide sequence ID" value="NZ_QFFF01000001.1"/>
</dbReference>
<dbReference type="GO" id="GO:0035438">
    <property type="term" value="F:cyclic-di-GMP binding"/>
    <property type="evidence" value="ECO:0007669"/>
    <property type="project" value="InterPro"/>
</dbReference>
<name>A0A2U2J2W7_9SPHN</name>
<feature type="domain" description="PilZ" evidence="1">
    <location>
        <begin position="24"/>
        <end position="102"/>
    </location>
</feature>